<dbReference type="SMART" id="SM00320">
    <property type="entry name" value="WD40"/>
    <property type="match status" value="6"/>
</dbReference>
<feature type="coiled-coil region" evidence="5">
    <location>
        <begin position="721"/>
        <end position="752"/>
    </location>
</feature>
<dbReference type="PANTHER" id="PTHR24098:SF0">
    <property type="entry name" value="OUTER SEGMENT 5"/>
    <property type="match status" value="1"/>
</dbReference>
<gene>
    <name evidence="8" type="ORF">MARPO_0086s0050</name>
</gene>
<dbReference type="AlphaFoldDB" id="A0A2R6WIP3"/>
<evidence type="ECO:0000259" key="6">
    <source>
        <dbReference type="Pfam" id="PF23335"/>
    </source>
</evidence>
<dbReference type="Gene3D" id="1.25.40.470">
    <property type="match status" value="1"/>
</dbReference>
<dbReference type="Pfam" id="PF23335">
    <property type="entry name" value="Beta-prop_IFT80_2nd"/>
    <property type="match status" value="1"/>
</dbReference>
<dbReference type="Gene3D" id="2.130.10.10">
    <property type="entry name" value="YVTN repeat-like/Quinoprotein amine dehydrogenase"/>
    <property type="match status" value="2"/>
</dbReference>
<feature type="domain" description="IFT80/172/WDR35 TPR" evidence="7">
    <location>
        <begin position="609"/>
        <end position="754"/>
    </location>
</feature>
<keyword evidence="3" id="KW-0966">Cell projection</keyword>
<organism evidence="8 9">
    <name type="scientific">Marchantia polymorpha</name>
    <name type="common">Common liverwort</name>
    <name type="synonym">Marchantia aquatica</name>
    <dbReference type="NCBI Taxonomy" id="3197"/>
    <lineage>
        <taxon>Eukaryota</taxon>
        <taxon>Viridiplantae</taxon>
        <taxon>Streptophyta</taxon>
        <taxon>Embryophyta</taxon>
        <taxon>Marchantiophyta</taxon>
        <taxon>Marchantiopsida</taxon>
        <taxon>Marchantiidae</taxon>
        <taxon>Marchantiales</taxon>
        <taxon>Marchantiaceae</taxon>
        <taxon>Marchantia</taxon>
    </lineage>
</organism>
<dbReference type="GO" id="GO:0030992">
    <property type="term" value="C:intraciliary transport particle B"/>
    <property type="evidence" value="ECO:0000318"/>
    <property type="project" value="GO_Central"/>
</dbReference>
<name>A0A2R6WIP3_MARPO</name>
<proteinExistence type="predicted"/>
<dbReference type="Gramene" id="Mp5g08460.1">
    <property type="protein sequence ID" value="Mp5g08460.1.cds"/>
    <property type="gene ID" value="Mp5g08460"/>
</dbReference>
<feature type="domain" description="IFT80 second beta-propeller" evidence="6">
    <location>
        <begin position="301"/>
        <end position="581"/>
    </location>
</feature>
<dbReference type="OrthoDB" id="1890950at2759"/>
<dbReference type="EMBL" id="KZ772758">
    <property type="protein sequence ID" value="PTQ33726.1"/>
    <property type="molecule type" value="Genomic_DNA"/>
</dbReference>
<evidence type="ECO:0000256" key="2">
    <source>
        <dbReference type="ARBA" id="ARBA00023069"/>
    </source>
</evidence>
<accession>A0A2R6WIP3</accession>
<dbReference type="PROSITE" id="PS50082">
    <property type="entry name" value="WD_REPEATS_2"/>
    <property type="match status" value="2"/>
</dbReference>
<evidence type="ECO:0000256" key="4">
    <source>
        <dbReference type="PROSITE-ProRule" id="PRU00221"/>
    </source>
</evidence>
<dbReference type="SUPFAM" id="SSF50978">
    <property type="entry name" value="WD40 repeat-like"/>
    <property type="match status" value="2"/>
</dbReference>
<dbReference type="Pfam" id="PF23387">
    <property type="entry name" value="TPR_IFT80_172"/>
    <property type="match status" value="1"/>
</dbReference>
<dbReference type="GO" id="GO:0005929">
    <property type="term" value="C:cilium"/>
    <property type="evidence" value="ECO:0000318"/>
    <property type="project" value="GO_Central"/>
</dbReference>
<dbReference type="InterPro" id="IPR056456">
    <property type="entry name" value="Beta-prop_IFT80_2nd"/>
</dbReference>
<dbReference type="FunFam" id="1.25.40.470:FF:000007">
    <property type="entry name" value="Intraflagellar transport 80 homolog (Chlamydomonas)"/>
    <property type="match status" value="1"/>
</dbReference>
<dbReference type="InterPro" id="IPR056157">
    <property type="entry name" value="TPR_IFT80_172_dom"/>
</dbReference>
<feature type="repeat" description="WD" evidence="4">
    <location>
        <begin position="102"/>
        <end position="134"/>
    </location>
</feature>
<feature type="repeat" description="WD" evidence="4">
    <location>
        <begin position="184"/>
        <end position="216"/>
    </location>
</feature>
<dbReference type="InterPro" id="IPR015943">
    <property type="entry name" value="WD40/YVTN_repeat-like_dom_sf"/>
</dbReference>
<evidence type="ECO:0000256" key="1">
    <source>
        <dbReference type="ARBA" id="ARBA00004138"/>
    </source>
</evidence>
<reference evidence="9" key="1">
    <citation type="journal article" date="2017" name="Cell">
        <title>Insights into land plant evolution garnered from the Marchantia polymorpha genome.</title>
        <authorList>
            <person name="Bowman J.L."/>
            <person name="Kohchi T."/>
            <person name="Yamato K.T."/>
            <person name="Jenkins J."/>
            <person name="Shu S."/>
            <person name="Ishizaki K."/>
            <person name="Yamaoka S."/>
            <person name="Nishihama R."/>
            <person name="Nakamura Y."/>
            <person name="Berger F."/>
            <person name="Adam C."/>
            <person name="Aki S.S."/>
            <person name="Althoff F."/>
            <person name="Araki T."/>
            <person name="Arteaga-Vazquez M.A."/>
            <person name="Balasubrmanian S."/>
            <person name="Barry K."/>
            <person name="Bauer D."/>
            <person name="Boehm C.R."/>
            <person name="Briginshaw L."/>
            <person name="Caballero-Perez J."/>
            <person name="Catarino B."/>
            <person name="Chen F."/>
            <person name="Chiyoda S."/>
            <person name="Chovatia M."/>
            <person name="Davies K.M."/>
            <person name="Delmans M."/>
            <person name="Demura T."/>
            <person name="Dierschke T."/>
            <person name="Dolan L."/>
            <person name="Dorantes-Acosta A.E."/>
            <person name="Eklund D.M."/>
            <person name="Florent S.N."/>
            <person name="Flores-Sandoval E."/>
            <person name="Fujiyama A."/>
            <person name="Fukuzawa H."/>
            <person name="Galik B."/>
            <person name="Grimanelli D."/>
            <person name="Grimwood J."/>
            <person name="Grossniklaus U."/>
            <person name="Hamada T."/>
            <person name="Haseloff J."/>
            <person name="Hetherington A.J."/>
            <person name="Higo A."/>
            <person name="Hirakawa Y."/>
            <person name="Hundley H.N."/>
            <person name="Ikeda Y."/>
            <person name="Inoue K."/>
            <person name="Inoue S.I."/>
            <person name="Ishida S."/>
            <person name="Jia Q."/>
            <person name="Kakita M."/>
            <person name="Kanazawa T."/>
            <person name="Kawai Y."/>
            <person name="Kawashima T."/>
            <person name="Kennedy M."/>
            <person name="Kinose K."/>
            <person name="Kinoshita T."/>
            <person name="Kohara Y."/>
            <person name="Koide E."/>
            <person name="Komatsu K."/>
            <person name="Kopischke S."/>
            <person name="Kubo M."/>
            <person name="Kyozuka J."/>
            <person name="Lagercrantz U."/>
            <person name="Lin S.S."/>
            <person name="Lindquist E."/>
            <person name="Lipzen A.M."/>
            <person name="Lu C.W."/>
            <person name="De Luna E."/>
            <person name="Martienssen R.A."/>
            <person name="Minamino N."/>
            <person name="Mizutani M."/>
            <person name="Mizutani M."/>
            <person name="Mochizuki N."/>
            <person name="Monte I."/>
            <person name="Mosher R."/>
            <person name="Nagasaki H."/>
            <person name="Nakagami H."/>
            <person name="Naramoto S."/>
            <person name="Nishitani K."/>
            <person name="Ohtani M."/>
            <person name="Okamoto T."/>
            <person name="Okumura M."/>
            <person name="Phillips J."/>
            <person name="Pollak B."/>
            <person name="Reinders A."/>
            <person name="Rovekamp M."/>
            <person name="Sano R."/>
            <person name="Sawa S."/>
            <person name="Schmid M.W."/>
            <person name="Shirakawa M."/>
            <person name="Solano R."/>
            <person name="Spunde A."/>
            <person name="Suetsugu N."/>
            <person name="Sugano S."/>
            <person name="Sugiyama A."/>
            <person name="Sun R."/>
            <person name="Suzuki Y."/>
            <person name="Takenaka M."/>
            <person name="Takezawa D."/>
            <person name="Tomogane H."/>
            <person name="Tsuzuki M."/>
            <person name="Ueda T."/>
            <person name="Umeda M."/>
            <person name="Ward J.M."/>
            <person name="Watanabe Y."/>
            <person name="Yazaki K."/>
            <person name="Yokoyama R."/>
            <person name="Yoshitake Y."/>
            <person name="Yotsui I."/>
            <person name="Zachgo S."/>
            <person name="Schmutz J."/>
        </authorList>
    </citation>
    <scope>NUCLEOTIDE SEQUENCE [LARGE SCALE GENOMIC DNA]</scope>
    <source>
        <strain evidence="9">Tak-1</strain>
    </source>
</reference>
<dbReference type="EMBL" id="KZ772758">
    <property type="protein sequence ID" value="PTQ33727.1"/>
    <property type="molecule type" value="Genomic_DNA"/>
</dbReference>
<comment type="subcellular location">
    <subcellularLocation>
        <location evidence="1">Cell projection</location>
        <location evidence="1">Cilium</location>
    </subcellularLocation>
</comment>
<evidence type="ECO:0000313" key="9">
    <source>
        <dbReference type="Proteomes" id="UP000244005"/>
    </source>
</evidence>
<keyword evidence="2" id="KW-0969">Cilium</keyword>
<evidence type="ECO:0000256" key="5">
    <source>
        <dbReference type="SAM" id="Coils"/>
    </source>
</evidence>
<evidence type="ECO:0000259" key="7">
    <source>
        <dbReference type="Pfam" id="PF23387"/>
    </source>
</evidence>
<dbReference type="Gramene" id="Mp5g08460.2">
    <property type="protein sequence ID" value="Mp5g08460.2.cds"/>
    <property type="gene ID" value="Mp5g08460"/>
</dbReference>
<dbReference type="InterPro" id="IPR036322">
    <property type="entry name" value="WD40_repeat_dom_sf"/>
</dbReference>
<dbReference type="PROSITE" id="PS50294">
    <property type="entry name" value="WD_REPEATS_REGION"/>
    <property type="match status" value="2"/>
</dbReference>
<dbReference type="PANTHER" id="PTHR24098">
    <property type="entry name" value="OUTER SEGMENT 5"/>
    <property type="match status" value="1"/>
</dbReference>
<dbReference type="OMA" id="WDAQGAN"/>
<dbReference type="InterPro" id="IPR001680">
    <property type="entry name" value="WD40_rpt"/>
</dbReference>
<protein>
    <submittedName>
        <fullName evidence="8">Uncharacterized protein</fullName>
    </submittedName>
</protein>
<reference evidence="8" key="2">
    <citation type="submission" date="2017-12" db="EMBL/GenBank/DDBJ databases">
        <title>WGS assembly of Marchantia polymorpha.</title>
        <authorList>
            <person name="Bowman J.L."/>
            <person name="Kohchi T."/>
            <person name="Yamato K.T."/>
            <person name="Jenkins J."/>
            <person name="Shu S."/>
            <person name="Ishizaki K."/>
            <person name="Yamaoka S."/>
            <person name="Nishihama R."/>
            <person name="Nakamura Y."/>
            <person name="Berger F."/>
            <person name="Adam C."/>
            <person name="Aki S.S."/>
            <person name="Althoff F."/>
            <person name="Araki T."/>
            <person name="Arteaga-Vazquez M.A."/>
            <person name="Balasubrmanian S."/>
            <person name="Bauer D."/>
            <person name="Boehm C.R."/>
            <person name="Briginshaw L."/>
            <person name="Caballero-Perez J."/>
            <person name="Catarino B."/>
            <person name="Chen F."/>
            <person name="Chiyoda S."/>
            <person name="Chovatia M."/>
            <person name="Davies K.M."/>
            <person name="Delmans M."/>
            <person name="Demura T."/>
            <person name="Dierschke T."/>
            <person name="Dolan L."/>
            <person name="Dorantes-Acosta A.E."/>
            <person name="Eklund D.M."/>
            <person name="Florent S.N."/>
            <person name="Flores-Sandoval E."/>
            <person name="Fujiyama A."/>
            <person name="Fukuzawa H."/>
            <person name="Galik B."/>
            <person name="Grimanelli D."/>
            <person name="Grimwood J."/>
            <person name="Grossniklaus U."/>
            <person name="Hamada T."/>
            <person name="Haseloff J."/>
            <person name="Hetherington A.J."/>
            <person name="Higo A."/>
            <person name="Hirakawa Y."/>
            <person name="Hundley H.N."/>
            <person name="Ikeda Y."/>
            <person name="Inoue K."/>
            <person name="Inoue S."/>
            <person name="Ishida S."/>
            <person name="Jia Q."/>
            <person name="Kakita M."/>
            <person name="Kanazawa T."/>
            <person name="Kawai Y."/>
            <person name="Kawashima T."/>
            <person name="Kennedy M."/>
            <person name="Kinose K."/>
            <person name="Kinoshita T."/>
            <person name="Kohara Y."/>
            <person name="Koide E."/>
            <person name="Komatsu K."/>
            <person name="Kopischke S."/>
            <person name="Kubo M."/>
            <person name="Kyozuka J."/>
            <person name="Lagercrantz U."/>
            <person name="Lin S.S."/>
            <person name="Lindquist E."/>
            <person name="Lipzen A.M."/>
            <person name="Lu C."/>
            <person name="Luna E.D."/>
            <person name="Martienssen R.A."/>
            <person name="Minamino N."/>
            <person name="Mizutani M."/>
            <person name="Mizutani M."/>
            <person name="Mochizuki N."/>
            <person name="Monte I."/>
            <person name="Mosher R."/>
            <person name="Nagasaki H."/>
            <person name="Nakagami H."/>
            <person name="Naramoto S."/>
            <person name="Nishitani K."/>
            <person name="Ohtani M."/>
            <person name="Okamoto T."/>
            <person name="Okumura M."/>
            <person name="Phillips J."/>
            <person name="Pollak B."/>
            <person name="Reinders A."/>
            <person name="Roevekamp M."/>
            <person name="Sano R."/>
            <person name="Sawa S."/>
            <person name="Schmid M.W."/>
            <person name="Shirakawa M."/>
            <person name="Solano R."/>
            <person name="Spunde A."/>
            <person name="Suetsugu N."/>
            <person name="Sugano S."/>
            <person name="Sugiyama A."/>
            <person name="Sun R."/>
            <person name="Suzuki Y."/>
            <person name="Takenaka M."/>
            <person name="Takezawa D."/>
            <person name="Tomogane H."/>
            <person name="Tsuzuki M."/>
            <person name="Ueda T."/>
            <person name="Umeda M."/>
            <person name="Ward J.M."/>
            <person name="Watanabe Y."/>
            <person name="Yazaki K."/>
            <person name="Yokoyama R."/>
            <person name="Yoshitake Y."/>
            <person name="Yotsui I."/>
            <person name="Zachgo S."/>
            <person name="Schmutz J."/>
        </authorList>
    </citation>
    <scope>NUCLEOTIDE SEQUENCE [LARGE SCALE GENOMIC DNA]</scope>
    <source>
        <strain evidence="8">Tak-1</strain>
    </source>
</reference>
<dbReference type="Pfam" id="PF00400">
    <property type="entry name" value="WD40"/>
    <property type="match status" value="2"/>
</dbReference>
<keyword evidence="4" id="KW-0853">WD repeat</keyword>
<keyword evidence="9" id="KW-1185">Reference proteome</keyword>
<sequence length="788" mass="89439">MKLAFPSKFASPHTDLVSAVGWNLAGEVYSCSDDHTIWKWSRNGEALCRVCTVTETSFTDLQWYPSISQRHQTGSKSEMFVVGCTDGSFLIISKGGSREKRVEAHEGAVICLRWNFEGTALATGGEDGIVKIWSQSGIHRSTLATTGYSIYAIAWGPDSDQLLFTHGTVLVIRPIQSTSKQVEWEGHESLVLTLDWNPVNNCILSAGEDCRYKVWDCYGRLLYRSSKFDYSITSVAWCPSGELFSVASFGIVLLCDKSGWVFSKERLDTGLMQRLAWSKDGTQIAGAAGNGCVVFGQLVARQVEWKRIIATLEESNRIRIQDVLNETVEELDFRDRIIKMSLNANHLVVATATQCCIYSTSNWNTPHIFEIKDTIILLKLCRRYFLMVDAFCGLQLFTYEGRHLSNPKYQGLRAESLNDQIVSLSDDILAITDHSDNKTVIFLDASKGKQVGELVRHTLEIVVISLSQMRSSTDQKLIFIDRNQDLYITPIFSVALFKLATMIDDAIWNDSIDILAAVSNQKMIVLYYPHAAYVDKDLLKYVKLTKECLVGENAKFQSFHGSRCTIRRKDGATYFTDISPYAFLLFEHVVLKQWDQAIRLCRYAKDNILWACLAAMAVDSKELNTAEMAYAALNEVDKVHYMLHVKDLPSEDARQAELALFKRRPEEAESILLQAGLIYRAIKMHTRLFNWDRALELALLHKQHLDTVLWIRQQYLKRTHVEETKQQFRQLNQQVQIDLEKILAKIDNDKERESHCQRASGHQTSKHQLVHAVTLVQGPFLPKGVSSK</sequence>
<dbReference type="GO" id="GO:0060271">
    <property type="term" value="P:cilium assembly"/>
    <property type="evidence" value="ECO:0000318"/>
    <property type="project" value="GO_Central"/>
</dbReference>
<dbReference type="Proteomes" id="UP000244005">
    <property type="component" value="Unassembled WGS sequence"/>
</dbReference>
<keyword evidence="5" id="KW-0175">Coiled coil</keyword>
<evidence type="ECO:0000256" key="3">
    <source>
        <dbReference type="ARBA" id="ARBA00023273"/>
    </source>
</evidence>
<evidence type="ECO:0000313" key="8">
    <source>
        <dbReference type="EMBL" id="PTQ33726.1"/>
    </source>
</evidence>